<evidence type="ECO:0008006" key="4">
    <source>
        <dbReference type="Google" id="ProtNLM"/>
    </source>
</evidence>
<dbReference type="InterPro" id="IPR007325">
    <property type="entry name" value="KFase/CYL"/>
</dbReference>
<proteinExistence type="inferred from homology"/>
<evidence type="ECO:0000256" key="1">
    <source>
        <dbReference type="ARBA" id="ARBA00007865"/>
    </source>
</evidence>
<dbReference type="PANTHER" id="PTHR34861">
    <property type="match status" value="1"/>
</dbReference>
<dbReference type="AlphaFoldDB" id="A0A1E3PW41"/>
<dbReference type="Gene3D" id="3.50.30.50">
    <property type="entry name" value="Putative cyclase"/>
    <property type="match status" value="1"/>
</dbReference>
<protein>
    <recommendedName>
        <fullName evidence="4">Cyclase</fullName>
    </recommendedName>
</protein>
<dbReference type="GO" id="GO:0019441">
    <property type="term" value="P:L-tryptophan catabolic process to kynurenine"/>
    <property type="evidence" value="ECO:0007669"/>
    <property type="project" value="InterPro"/>
</dbReference>
<name>A0A1E3PW41_LIPST</name>
<dbReference type="EMBL" id="KV454303">
    <property type="protein sequence ID" value="ODQ69621.1"/>
    <property type="molecule type" value="Genomic_DNA"/>
</dbReference>
<evidence type="ECO:0000313" key="3">
    <source>
        <dbReference type="Proteomes" id="UP000094385"/>
    </source>
</evidence>
<dbReference type="Proteomes" id="UP000094385">
    <property type="component" value="Unassembled WGS sequence"/>
</dbReference>
<dbReference type="PANTHER" id="PTHR34861:SF10">
    <property type="entry name" value="CYCLASE"/>
    <property type="match status" value="1"/>
</dbReference>
<dbReference type="Pfam" id="PF04199">
    <property type="entry name" value="Cyclase"/>
    <property type="match status" value="1"/>
</dbReference>
<reference evidence="2 3" key="1">
    <citation type="journal article" date="2016" name="Proc. Natl. Acad. Sci. U.S.A.">
        <title>Comparative genomics of biotechnologically important yeasts.</title>
        <authorList>
            <person name="Riley R."/>
            <person name="Haridas S."/>
            <person name="Wolfe K.H."/>
            <person name="Lopes M.R."/>
            <person name="Hittinger C.T."/>
            <person name="Goeker M."/>
            <person name="Salamov A.A."/>
            <person name="Wisecaver J.H."/>
            <person name="Long T.M."/>
            <person name="Calvey C.H."/>
            <person name="Aerts A.L."/>
            <person name="Barry K.W."/>
            <person name="Choi C."/>
            <person name="Clum A."/>
            <person name="Coughlan A.Y."/>
            <person name="Deshpande S."/>
            <person name="Douglass A.P."/>
            <person name="Hanson S.J."/>
            <person name="Klenk H.-P."/>
            <person name="LaButti K.M."/>
            <person name="Lapidus A."/>
            <person name="Lindquist E.A."/>
            <person name="Lipzen A.M."/>
            <person name="Meier-Kolthoff J.P."/>
            <person name="Ohm R.A."/>
            <person name="Otillar R.P."/>
            <person name="Pangilinan J.L."/>
            <person name="Peng Y."/>
            <person name="Rokas A."/>
            <person name="Rosa C.A."/>
            <person name="Scheuner C."/>
            <person name="Sibirny A.A."/>
            <person name="Slot J.C."/>
            <person name="Stielow J.B."/>
            <person name="Sun H."/>
            <person name="Kurtzman C.P."/>
            <person name="Blackwell M."/>
            <person name="Grigoriev I.V."/>
            <person name="Jeffries T.W."/>
        </authorList>
    </citation>
    <scope>NUCLEOTIDE SEQUENCE [LARGE SCALE GENOMIC DNA]</scope>
    <source>
        <strain evidence="2 3">NRRL Y-11557</strain>
    </source>
</reference>
<dbReference type="InterPro" id="IPR037175">
    <property type="entry name" value="KFase_sf"/>
</dbReference>
<evidence type="ECO:0000313" key="2">
    <source>
        <dbReference type="EMBL" id="ODQ69621.1"/>
    </source>
</evidence>
<keyword evidence="3" id="KW-1185">Reference proteome</keyword>
<dbReference type="OrthoDB" id="5396at2759"/>
<organism evidence="2 3">
    <name type="scientific">Lipomyces starkeyi NRRL Y-11557</name>
    <dbReference type="NCBI Taxonomy" id="675824"/>
    <lineage>
        <taxon>Eukaryota</taxon>
        <taxon>Fungi</taxon>
        <taxon>Dikarya</taxon>
        <taxon>Ascomycota</taxon>
        <taxon>Saccharomycotina</taxon>
        <taxon>Lipomycetes</taxon>
        <taxon>Lipomycetales</taxon>
        <taxon>Lipomycetaceae</taxon>
        <taxon>Lipomyces</taxon>
    </lineage>
</organism>
<accession>A0A1E3PW41</accession>
<comment type="similarity">
    <text evidence="1">Belongs to the Cyclase 1 superfamily.</text>
</comment>
<dbReference type="SUPFAM" id="SSF102198">
    <property type="entry name" value="Putative cyclase"/>
    <property type="match status" value="1"/>
</dbReference>
<dbReference type="GO" id="GO:0004061">
    <property type="term" value="F:arylformamidase activity"/>
    <property type="evidence" value="ECO:0007669"/>
    <property type="project" value="InterPro"/>
</dbReference>
<dbReference type="STRING" id="675824.A0A1E3PW41"/>
<gene>
    <name evidence="2" type="ORF">LIPSTDRAFT_6811</name>
</gene>
<sequence length="333" mass="37141">MPSQFQHPTKKGELLPILQELIDSNPKGVPKEAAWIWGTDDEVGRLNLLSPELVKRVSQSEPKFGLVSSLNWDLTLPLHPPFGRPALKYDIQANPNALIHDDTVIMNTQSGSQFDGFRHFGHISCQVMYNGLTRDEIVGPNKSLRCGMQACSKHGIVGRGVLLDFVRYAEEKGIEYDPFKRYGISLEQLKDIAAFQGVQFEFGDILLIRTGWMKKYSEVLAEGNITELEQTGATSPNAIGIDQGEDMKYWLHDQYFSVVGGDQPAFEAWPSRTEECLHEYLLACWGVLIGEMLDLEDLADKCRSTGKYSFLFMSAPFNSPGGVATFANALCVL</sequence>